<gene>
    <name evidence="2" type="ORF">Q4Q35_09490</name>
</gene>
<feature type="signal peptide" evidence="1">
    <location>
        <begin position="1"/>
        <end position="20"/>
    </location>
</feature>
<dbReference type="Proteomes" id="UP001176883">
    <property type="component" value="Unassembled WGS sequence"/>
</dbReference>
<proteinExistence type="predicted"/>
<name>A0ABT8WA67_9FLAO</name>
<organism evidence="2 3">
    <name type="scientific">Flavivirga aquimarina</name>
    <dbReference type="NCBI Taxonomy" id="2027862"/>
    <lineage>
        <taxon>Bacteria</taxon>
        <taxon>Pseudomonadati</taxon>
        <taxon>Bacteroidota</taxon>
        <taxon>Flavobacteriia</taxon>
        <taxon>Flavobacteriales</taxon>
        <taxon>Flavobacteriaceae</taxon>
        <taxon>Flavivirga</taxon>
    </lineage>
</organism>
<dbReference type="EMBL" id="JAUOEK010000111">
    <property type="protein sequence ID" value="MDO5970041.1"/>
    <property type="molecule type" value="Genomic_DNA"/>
</dbReference>
<evidence type="ECO:0000256" key="1">
    <source>
        <dbReference type="SAM" id="SignalP"/>
    </source>
</evidence>
<feature type="chain" id="PRO_5046549114" evidence="1">
    <location>
        <begin position="21"/>
        <end position="70"/>
    </location>
</feature>
<dbReference type="RefSeq" id="WP_303277734.1">
    <property type="nucleotide sequence ID" value="NZ_JAUOEK010000111.1"/>
</dbReference>
<keyword evidence="1" id="KW-0732">Signal</keyword>
<accession>A0ABT8WA67</accession>
<feature type="non-terminal residue" evidence="2">
    <location>
        <position position="70"/>
    </location>
</feature>
<protein>
    <submittedName>
        <fullName evidence="2">Uncharacterized protein</fullName>
    </submittedName>
</protein>
<evidence type="ECO:0000313" key="2">
    <source>
        <dbReference type="EMBL" id="MDO5970041.1"/>
    </source>
</evidence>
<reference evidence="2" key="1">
    <citation type="submission" date="2023-07" db="EMBL/GenBank/DDBJ databases">
        <title>Two novel species in the genus Flavivirga.</title>
        <authorList>
            <person name="Kwon K."/>
        </authorList>
    </citation>
    <scope>NUCLEOTIDE SEQUENCE</scope>
    <source>
        <strain evidence="2">KCTC 52353</strain>
    </source>
</reference>
<comment type="caution">
    <text evidence="2">The sequence shown here is derived from an EMBL/GenBank/DDBJ whole genome shotgun (WGS) entry which is preliminary data.</text>
</comment>
<sequence>MKKITILFAILTFAFNVANAQTIFDFESATGGSGDDITETKDDITLTLTGSPTLGIGTGGSFGSTGQIVR</sequence>
<keyword evidence="3" id="KW-1185">Reference proteome</keyword>
<evidence type="ECO:0000313" key="3">
    <source>
        <dbReference type="Proteomes" id="UP001176883"/>
    </source>
</evidence>